<keyword evidence="2" id="KW-0238">DNA-binding</keyword>
<dbReference type="GO" id="GO:0000976">
    <property type="term" value="F:transcription cis-regulatory region binding"/>
    <property type="evidence" value="ECO:0007669"/>
    <property type="project" value="TreeGrafter"/>
</dbReference>
<dbReference type="SUPFAM" id="SSF47413">
    <property type="entry name" value="lambda repressor-like DNA-binding domains"/>
    <property type="match status" value="1"/>
</dbReference>
<evidence type="ECO:0000313" key="5">
    <source>
        <dbReference type="EMBL" id="OAH11027.1"/>
    </source>
</evidence>
<dbReference type="InterPro" id="IPR028082">
    <property type="entry name" value="Peripla_BP_I"/>
</dbReference>
<dbReference type="Proteomes" id="UP000077381">
    <property type="component" value="Unassembled WGS sequence"/>
</dbReference>
<evidence type="ECO:0000313" key="6">
    <source>
        <dbReference type="Proteomes" id="UP000077381"/>
    </source>
</evidence>
<sequence>MATEDAPGDTPKRKVTITAIAQEAGVSVPTVSRVVNGRSDVSAATRARVEELLRRHGYRRRPQAPGERASLLDLVFNDLDSPWAVEIIRGVEEVAHASGIGTVVSAIHNRAGSARQWMQNLRARASDGVILVTSVLEPNLHEELHRLGVPLVVVDPAGSPAFEVPTVGATNWAGGMAATEHLISLGHRRIGLIAGPPRLLCSRARLDGYRAALEAAGLPYDEKYVVPGDFHHASGFSGCNALLDLAEPPTALFASSDQMALGAIEALRRRGLRVPEDMSIVGFDDLPEVRWSAPPLTTVRQPLAEMGKAAARTVLRLAHGEEIDSLRVELATELVVRSSTASAEGAAGL</sequence>
<keyword evidence="1" id="KW-0805">Transcription regulation</keyword>
<evidence type="ECO:0000259" key="4">
    <source>
        <dbReference type="PROSITE" id="PS50932"/>
    </source>
</evidence>
<protein>
    <submittedName>
        <fullName evidence="5">HTH-type transcriptional repressor CytR</fullName>
    </submittedName>
</protein>
<dbReference type="Pfam" id="PF13377">
    <property type="entry name" value="Peripla_BP_3"/>
    <property type="match status" value="1"/>
</dbReference>
<dbReference type="PROSITE" id="PS50932">
    <property type="entry name" value="HTH_LACI_2"/>
    <property type="match status" value="1"/>
</dbReference>
<dbReference type="PANTHER" id="PTHR30146">
    <property type="entry name" value="LACI-RELATED TRANSCRIPTIONAL REPRESSOR"/>
    <property type="match status" value="1"/>
</dbReference>
<proteinExistence type="predicted"/>
<keyword evidence="6" id="KW-1185">Reference proteome</keyword>
<keyword evidence="3" id="KW-0804">Transcription</keyword>
<dbReference type="GO" id="GO:0003700">
    <property type="term" value="F:DNA-binding transcription factor activity"/>
    <property type="evidence" value="ECO:0007669"/>
    <property type="project" value="TreeGrafter"/>
</dbReference>
<dbReference type="STRING" id="1716141.STSP_56510"/>
<dbReference type="InterPro" id="IPR000843">
    <property type="entry name" value="HTH_LacI"/>
</dbReference>
<dbReference type="PANTHER" id="PTHR30146:SF153">
    <property type="entry name" value="LACTOSE OPERON REPRESSOR"/>
    <property type="match status" value="1"/>
</dbReference>
<dbReference type="Pfam" id="PF00356">
    <property type="entry name" value="LacI"/>
    <property type="match status" value="1"/>
</dbReference>
<name>A0A177HKV6_9ACTN</name>
<dbReference type="PATRIC" id="fig|1716141.3.peg.5941"/>
<accession>A0A177HKV6</accession>
<evidence type="ECO:0000256" key="3">
    <source>
        <dbReference type="ARBA" id="ARBA00023163"/>
    </source>
</evidence>
<dbReference type="CDD" id="cd01392">
    <property type="entry name" value="HTH_LacI"/>
    <property type="match status" value="1"/>
</dbReference>
<evidence type="ECO:0000256" key="2">
    <source>
        <dbReference type="ARBA" id="ARBA00023125"/>
    </source>
</evidence>
<evidence type="ECO:0000256" key="1">
    <source>
        <dbReference type="ARBA" id="ARBA00023015"/>
    </source>
</evidence>
<dbReference type="RefSeq" id="WP_067283482.1">
    <property type="nucleotide sequence ID" value="NZ_LOHS01000116.1"/>
</dbReference>
<gene>
    <name evidence="5" type="primary">cytR_9</name>
    <name evidence="5" type="ORF">STSP_56510</name>
</gene>
<dbReference type="Gene3D" id="3.40.50.2300">
    <property type="match status" value="2"/>
</dbReference>
<feature type="domain" description="HTH lacI-type" evidence="4">
    <location>
        <begin position="15"/>
        <end position="69"/>
    </location>
</feature>
<dbReference type="OrthoDB" id="3227375at2"/>
<dbReference type="CDD" id="cd06296">
    <property type="entry name" value="PBP1_CatR-like"/>
    <property type="match status" value="1"/>
</dbReference>
<dbReference type="AlphaFoldDB" id="A0A177HKV6"/>
<reference evidence="5 6" key="1">
    <citation type="submission" date="2015-12" db="EMBL/GenBank/DDBJ databases">
        <title>Genome sequence of Streptomyces sp. G25.</title>
        <authorList>
            <person name="Poehlein A."/>
            <person name="Roettig A."/>
            <person name="Hiessl S."/>
            <person name="Hauschild P."/>
            <person name="Schauer J."/>
            <person name="Madkour M.H."/>
            <person name="Al-Ansari A.M."/>
            <person name="Almakishah N.H."/>
            <person name="Steinbuechel A."/>
            <person name="Daniel R."/>
        </authorList>
    </citation>
    <scope>NUCLEOTIDE SEQUENCE [LARGE SCALE GENOMIC DNA]</scope>
    <source>
        <strain evidence="6">G25(2015)</strain>
    </source>
</reference>
<dbReference type="Gene3D" id="1.10.260.40">
    <property type="entry name" value="lambda repressor-like DNA-binding domains"/>
    <property type="match status" value="1"/>
</dbReference>
<dbReference type="SMART" id="SM00354">
    <property type="entry name" value="HTH_LACI"/>
    <property type="match status" value="1"/>
</dbReference>
<dbReference type="InterPro" id="IPR046335">
    <property type="entry name" value="LacI/GalR-like_sensor"/>
</dbReference>
<dbReference type="InterPro" id="IPR010982">
    <property type="entry name" value="Lambda_DNA-bd_dom_sf"/>
</dbReference>
<dbReference type="SUPFAM" id="SSF53822">
    <property type="entry name" value="Periplasmic binding protein-like I"/>
    <property type="match status" value="1"/>
</dbReference>
<comment type="caution">
    <text evidence="5">The sequence shown here is derived from an EMBL/GenBank/DDBJ whole genome shotgun (WGS) entry which is preliminary data.</text>
</comment>
<dbReference type="EMBL" id="LOHS01000116">
    <property type="protein sequence ID" value="OAH11027.1"/>
    <property type="molecule type" value="Genomic_DNA"/>
</dbReference>
<organism evidence="5 6">
    <name type="scientific">Streptomyces jeddahensis</name>
    <dbReference type="NCBI Taxonomy" id="1716141"/>
    <lineage>
        <taxon>Bacteria</taxon>
        <taxon>Bacillati</taxon>
        <taxon>Actinomycetota</taxon>
        <taxon>Actinomycetes</taxon>
        <taxon>Kitasatosporales</taxon>
        <taxon>Streptomycetaceae</taxon>
        <taxon>Streptomyces</taxon>
    </lineage>
</organism>